<dbReference type="EMBL" id="PDLK01000002">
    <property type="protein sequence ID" value="PHH03805.1"/>
    <property type="molecule type" value="Genomic_DNA"/>
</dbReference>
<dbReference type="STRING" id="83655.APT61_13490"/>
<dbReference type="Proteomes" id="UP000222768">
    <property type="component" value="Unassembled WGS sequence"/>
</dbReference>
<evidence type="ECO:0000313" key="1">
    <source>
        <dbReference type="EMBL" id="PHH03805.1"/>
    </source>
</evidence>
<dbReference type="AlphaFoldDB" id="A0A4U9HR44"/>
<evidence type="ECO:0000313" key="4">
    <source>
        <dbReference type="Proteomes" id="UP000310719"/>
    </source>
</evidence>
<gene>
    <name evidence="1" type="ORF">CRX53_07375</name>
    <name evidence="2" type="ORF">NCTC13032_02785</name>
</gene>
<name>A0A4U9HR44_9ENTR</name>
<evidence type="ECO:0000313" key="2">
    <source>
        <dbReference type="EMBL" id="VTP66928.1"/>
    </source>
</evidence>
<evidence type="ECO:0000313" key="3">
    <source>
        <dbReference type="Proteomes" id="UP000222768"/>
    </source>
</evidence>
<dbReference type="Proteomes" id="UP000310719">
    <property type="component" value="Chromosome"/>
</dbReference>
<sequence length="87" mass="9449">MIDEAWLQRLRAGDVSTLTPATLAELAAELLSLRQENARLKQRLATEVKLPYTSASPVCDIEAGYAAGVTDCKEAIRRAGFLIEGDD</sequence>
<evidence type="ECO:0008006" key="5">
    <source>
        <dbReference type="Google" id="ProtNLM"/>
    </source>
</evidence>
<organism evidence="2 4">
    <name type="scientific">Leclercia adecarboxylata</name>
    <dbReference type="NCBI Taxonomy" id="83655"/>
    <lineage>
        <taxon>Bacteria</taxon>
        <taxon>Pseudomonadati</taxon>
        <taxon>Pseudomonadota</taxon>
        <taxon>Gammaproteobacteria</taxon>
        <taxon>Enterobacterales</taxon>
        <taxon>Enterobacteriaceae</taxon>
        <taxon>Leclercia</taxon>
    </lineage>
</organism>
<protein>
    <recommendedName>
        <fullName evidence="5">Ead/Ea22-like family protein</fullName>
    </recommendedName>
</protein>
<proteinExistence type="predicted"/>
<accession>A0A4U9HR44</accession>
<reference evidence="1" key="1">
    <citation type="submission" date="2017-09" db="EMBL/GenBank/DDBJ databases">
        <title>FDA dAtabase for Regulatory Grade micrObial Sequences (FDA-ARGOS): Supporting development and validation of Infectious Disease Dx tests.</title>
        <authorList>
            <person name="Minogue T."/>
            <person name="Wolcott M."/>
            <person name="Wasieloski L."/>
            <person name="Aguilar W."/>
            <person name="Moore D."/>
            <person name="Tallon L.J."/>
            <person name="Sadzewicz L."/>
            <person name="Ott S."/>
            <person name="Zhao X."/>
            <person name="Nagaraj S."/>
            <person name="Vavikolanu K."/>
            <person name="Aluvathingal J."/>
            <person name="Nadendla S."/>
            <person name="Sichtig H."/>
        </authorList>
    </citation>
    <scope>NUCLEOTIDE SEQUENCE</scope>
    <source>
        <strain evidence="1">FDAARGOS_404</strain>
    </source>
</reference>
<dbReference type="RefSeq" id="WP_032617668.1">
    <property type="nucleotide sequence ID" value="NZ_CP043397.1"/>
</dbReference>
<reference evidence="2 4" key="3">
    <citation type="submission" date="2019-05" db="EMBL/GenBank/DDBJ databases">
        <authorList>
            <consortium name="Pathogen Informatics"/>
        </authorList>
    </citation>
    <scope>NUCLEOTIDE SEQUENCE [LARGE SCALE GENOMIC DNA]</scope>
    <source>
        <strain evidence="2 4">NCTC13032</strain>
    </source>
</reference>
<dbReference type="EMBL" id="LR590464">
    <property type="protein sequence ID" value="VTP66928.1"/>
    <property type="molecule type" value="Genomic_DNA"/>
</dbReference>
<reference evidence="3" key="2">
    <citation type="submission" date="2017-09" db="EMBL/GenBank/DDBJ databases">
        <title>FDA dAtabase for Regulatory Grade micrObial Sequences (FDA-ARGOS): Supporting development and validation of Infectious Disease Dx tests.</title>
        <authorList>
            <person name="Minogue T."/>
            <person name="Wolcott M."/>
            <person name="Wasieloski L."/>
            <person name="Aguilar W."/>
            <person name="Moore D."/>
            <person name="Tallon L."/>
            <person name="Sadzewicz L."/>
            <person name="Ott S."/>
            <person name="Zhao X."/>
            <person name="Nagaraj S."/>
            <person name="Vavikolanu K."/>
            <person name="Aluvathingal J."/>
            <person name="Nadendla S."/>
            <person name="Sichtig H."/>
        </authorList>
    </citation>
    <scope>NUCLEOTIDE SEQUENCE [LARGE SCALE GENOMIC DNA]</scope>
    <source>
        <strain evidence="3">FDAARGOS_404</strain>
    </source>
</reference>